<protein>
    <submittedName>
        <fullName evidence="1">Uncharacterized protein</fullName>
    </submittedName>
</protein>
<dbReference type="EMBL" id="JASGXD010000025">
    <property type="protein sequence ID" value="KAK5999390.1"/>
    <property type="molecule type" value="Genomic_DNA"/>
</dbReference>
<organism evidence="1 2">
    <name type="scientific">Aureobasidium pullulans</name>
    <name type="common">Black yeast</name>
    <name type="synonym">Pullularia pullulans</name>
    <dbReference type="NCBI Taxonomy" id="5580"/>
    <lineage>
        <taxon>Eukaryota</taxon>
        <taxon>Fungi</taxon>
        <taxon>Dikarya</taxon>
        <taxon>Ascomycota</taxon>
        <taxon>Pezizomycotina</taxon>
        <taxon>Dothideomycetes</taxon>
        <taxon>Dothideomycetidae</taxon>
        <taxon>Dothideales</taxon>
        <taxon>Saccotheciaceae</taxon>
        <taxon>Aureobasidium</taxon>
    </lineage>
</organism>
<proteinExistence type="predicted"/>
<sequence>MHLAQVVGISSAPVVDEDKESNEVTLVVRDNDREDIDAEEGQRAKDGKRMEKEIKRVKSEAVVERQKRATFERGLMILDKEYASDNHLIVDRWMERH</sequence>
<evidence type="ECO:0000313" key="2">
    <source>
        <dbReference type="Proteomes" id="UP001341245"/>
    </source>
</evidence>
<evidence type="ECO:0000313" key="1">
    <source>
        <dbReference type="EMBL" id="KAK5999390.1"/>
    </source>
</evidence>
<name>A0ABR0T5R7_AURPU</name>
<reference evidence="1 2" key="1">
    <citation type="submission" date="2023-11" db="EMBL/GenBank/DDBJ databases">
        <title>Draft genome sequence and annotation of the polyextremotolerant black yeast-like fungus Aureobasidium pullulans NRRL 62042.</title>
        <authorList>
            <person name="Dielentheis-Frenken M.R.E."/>
            <person name="Wibberg D."/>
            <person name="Blank L.M."/>
            <person name="Tiso T."/>
        </authorList>
    </citation>
    <scope>NUCLEOTIDE SEQUENCE [LARGE SCALE GENOMIC DNA]</scope>
    <source>
        <strain evidence="1 2">NRRL 62042</strain>
    </source>
</reference>
<comment type="caution">
    <text evidence="1">The sequence shown here is derived from an EMBL/GenBank/DDBJ whole genome shotgun (WGS) entry which is preliminary data.</text>
</comment>
<dbReference type="Proteomes" id="UP001341245">
    <property type="component" value="Unassembled WGS sequence"/>
</dbReference>
<gene>
    <name evidence="1" type="ORF">QM012_005515</name>
</gene>
<keyword evidence="2" id="KW-1185">Reference proteome</keyword>
<accession>A0ABR0T5R7</accession>